<sequence>MKVRELIKALKAYDPELPVVMFDLELGGCIEINAPELTKALAPLEPKTPGDLCLEIPGWGFQRPDEVAKSVEIDVVKIFEYSIV</sequence>
<organism evidence="1 2">
    <name type="scientific">Paracidovorax wautersii</name>
    <dbReference type="NCBI Taxonomy" id="1177982"/>
    <lineage>
        <taxon>Bacteria</taxon>
        <taxon>Pseudomonadati</taxon>
        <taxon>Pseudomonadota</taxon>
        <taxon>Betaproteobacteria</taxon>
        <taxon>Burkholderiales</taxon>
        <taxon>Comamonadaceae</taxon>
        <taxon>Paracidovorax</taxon>
    </lineage>
</organism>
<evidence type="ECO:0000313" key="2">
    <source>
        <dbReference type="Proteomes" id="UP000199119"/>
    </source>
</evidence>
<name>A0A1I2F5G3_9BURK</name>
<reference evidence="2" key="1">
    <citation type="submission" date="2016-10" db="EMBL/GenBank/DDBJ databases">
        <authorList>
            <person name="Varghese N."/>
            <person name="Submissions S."/>
        </authorList>
    </citation>
    <scope>NUCLEOTIDE SEQUENCE [LARGE SCALE GENOMIC DNA]</scope>
    <source>
        <strain evidence="2">DSM 27981</strain>
    </source>
</reference>
<accession>A0A1I2F5G3</accession>
<dbReference type="Proteomes" id="UP000199119">
    <property type="component" value="Unassembled WGS sequence"/>
</dbReference>
<evidence type="ECO:0000313" key="1">
    <source>
        <dbReference type="EMBL" id="SFF00684.1"/>
    </source>
</evidence>
<dbReference type="EMBL" id="FONX01000009">
    <property type="protein sequence ID" value="SFF00684.1"/>
    <property type="molecule type" value="Genomic_DNA"/>
</dbReference>
<gene>
    <name evidence="1" type="ORF">SAMN04489711_109167</name>
</gene>
<keyword evidence="2" id="KW-1185">Reference proteome</keyword>
<protein>
    <submittedName>
        <fullName evidence="1">Uncharacterized protein</fullName>
    </submittedName>
</protein>
<dbReference type="STRING" id="1177982.SAMN04489711_109167"/>
<dbReference type="AlphaFoldDB" id="A0A1I2F5G3"/>
<proteinExistence type="predicted"/>